<organism evidence="3 4">
    <name type="scientific">Labilithrix luteola</name>
    <dbReference type="NCBI Taxonomy" id="1391654"/>
    <lineage>
        <taxon>Bacteria</taxon>
        <taxon>Pseudomonadati</taxon>
        <taxon>Myxococcota</taxon>
        <taxon>Polyangia</taxon>
        <taxon>Polyangiales</taxon>
        <taxon>Labilitrichaceae</taxon>
        <taxon>Labilithrix</taxon>
    </lineage>
</organism>
<sequence>MPSTRSGVAVSRAPISNDPRANKARSWMRENAVKTVGELVANFVLPVLTYAVAKPTLGDIGALMIATMPPIAWAIVEFLRSRRIDAISLLVLAGVALSLLAFLGGGDVRVLQMREQLVVAVIGLAFLVSAALDKPLIYRLARARMKRKSASDAQSFEQLRDNPLFRRAMTIMTLVWGASLVAEAIACCALAFTLTIPHYLIVSPLVGSLSVGVLTGWTFWFARHRIRSARAMAQSGGNTPVVP</sequence>
<dbReference type="Proteomes" id="UP000064967">
    <property type="component" value="Chromosome"/>
</dbReference>
<feature type="transmembrane region" description="Helical" evidence="2">
    <location>
        <begin position="35"/>
        <end position="53"/>
    </location>
</feature>
<reference evidence="3 4" key="1">
    <citation type="submission" date="2015-08" db="EMBL/GenBank/DDBJ databases">
        <authorList>
            <person name="Babu N.S."/>
            <person name="Beckwith C.J."/>
            <person name="Beseler K.G."/>
            <person name="Brison A."/>
            <person name="Carone J.V."/>
            <person name="Caskin T.P."/>
            <person name="Diamond M."/>
            <person name="Durham M.E."/>
            <person name="Foxe J.M."/>
            <person name="Go M."/>
            <person name="Henderson B.A."/>
            <person name="Jones I.B."/>
            <person name="McGettigan J.A."/>
            <person name="Micheletti S.J."/>
            <person name="Nasrallah M.E."/>
            <person name="Ortiz D."/>
            <person name="Piller C.R."/>
            <person name="Privatt S.R."/>
            <person name="Schneider S.L."/>
            <person name="Sharp S."/>
            <person name="Smith T.C."/>
            <person name="Stanton J.D."/>
            <person name="Ullery H.E."/>
            <person name="Wilson R.J."/>
            <person name="Serrano M.G."/>
            <person name="Buck G."/>
            <person name="Lee V."/>
            <person name="Wang Y."/>
            <person name="Carvalho R."/>
            <person name="Voegtly L."/>
            <person name="Shi R."/>
            <person name="Duckworth R."/>
            <person name="Johnson A."/>
            <person name="Loviza R."/>
            <person name="Walstead R."/>
            <person name="Shah Z."/>
            <person name="Kiflezghi M."/>
            <person name="Wade K."/>
            <person name="Ball S.L."/>
            <person name="Bradley K.W."/>
            <person name="Asai D.J."/>
            <person name="Bowman C.A."/>
            <person name="Russell D.A."/>
            <person name="Pope W.H."/>
            <person name="Jacobs-Sera D."/>
            <person name="Hendrix R.W."/>
            <person name="Hatfull G.F."/>
        </authorList>
    </citation>
    <scope>NUCLEOTIDE SEQUENCE [LARGE SCALE GENOMIC DNA]</scope>
    <source>
        <strain evidence="3 4">DSM 27648</strain>
    </source>
</reference>
<feature type="region of interest" description="Disordered" evidence="1">
    <location>
        <begin position="1"/>
        <end position="22"/>
    </location>
</feature>
<gene>
    <name evidence="3" type="ORF">AKJ09_01712</name>
</gene>
<evidence type="ECO:0000313" key="4">
    <source>
        <dbReference type="Proteomes" id="UP000064967"/>
    </source>
</evidence>
<keyword evidence="4" id="KW-1185">Reference proteome</keyword>
<feature type="transmembrane region" description="Helical" evidence="2">
    <location>
        <begin position="168"/>
        <end position="192"/>
    </location>
</feature>
<protein>
    <submittedName>
        <fullName evidence="3">Putative membrane protein</fullName>
    </submittedName>
</protein>
<dbReference type="KEGG" id="llu:AKJ09_01712"/>
<dbReference type="EMBL" id="CP012333">
    <property type="protein sequence ID" value="AKU95048.1"/>
    <property type="molecule type" value="Genomic_DNA"/>
</dbReference>
<keyword evidence="2" id="KW-0472">Membrane</keyword>
<evidence type="ECO:0000256" key="2">
    <source>
        <dbReference type="SAM" id="Phobius"/>
    </source>
</evidence>
<evidence type="ECO:0000256" key="1">
    <source>
        <dbReference type="SAM" id="MobiDB-lite"/>
    </source>
</evidence>
<feature type="transmembrane region" description="Helical" evidence="2">
    <location>
        <begin position="59"/>
        <end position="79"/>
    </location>
</feature>
<dbReference type="AlphaFoldDB" id="A0A0K1PNE4"/>
<feature type="transmembrane region" description="Helical" evidence="2">
    <location>
        <begin position="86"/>
        <end position="105"/>
    </location>
</feature>
<feature type="transmembrane region" description="Helical" evidence="2">
    <location>
        <begin position="198"/>
        <end position="222"/>
    </location>
</feature>
<dbReference type="STRING" id="1391654.AKJ09_01712"/>
<keyword evidence="2" id="KW-0812">Transmembrane</keyword>
<evidence type="ECO:0000313" key="3">
    <source>
        <dbReference type="EMBL" id="AKU95048.1"/>
    </source>
</evidence>
<proteinExistence type="predicted"/>
<keyword evidence="2" id="KW-1133">Transmembrane helix</keyword>
<dbReference type="NCBIfam" id="NF041646">
    <property type="entry name" value="VC0807_fam"/>
    <property type="match status" value="1"/>
</dbReference>
<name>A0A0K1PNE4_9BACT</name>
<feature type="transmembrane region" description="Helical" evidence="2">
    <location>
        <begin position="117"/>
        <end position="138"/>
    </location>
</feature>
<accession>A0A0K1PNE4</accession>